<feature type="region of interest" description="Disordered" evidence="1">
    <location>
        <begin position="1"/>
        <end position="32"/>
    </location>
</feature>
<dbReference type="AlphaFoldDB" id="A0A8H5TDD7"/>
<dbReference type="OrthoDB" id="5220117at2759"/>
<feature type="compositionally biased region" description="Basic and acidic residues" evidence="1">
    <location>
        <begin position="48"/>
        <end position="60"/>
    </location>
</feature>
<evidence type="ECO:0000313" key="3">
    <source>
        <dbReference type="Proteomes" id="UP000567885"/>
    </source>
</evidence>
<keyword evidence="3" id="KW-1185">Reference proteome</keyword>
<dbReference type="EMBL" id="JAAGWQ010000103">
    <property type="protein sequence ID" value="KAF5667049.1"/>
    <property type="molecule type" value="Genomic_DNA"/>
</dbReference>
<sequence>MDDTWESEFLSSRHVHNRQSRKSTNRNAGRSNVLHAFGSYEIRCPKAEDLTHSAKIEKSSKSGPKAPKKRNQRTSGPRLDIHQFTDDEDGLLGSLCLPRVLDATVILAGSRKTLQTLIVSQETSAEDSVESLKSPGAISENSEDESSLLSSEDDSAKSSNSSDHLANELPVLDKKEAKERRRFDNFEKNTFRQPKFWFSWTGVILCSPDTSADADSRSAKEDLQSGMGYLVFSGSKYAKFQGTISCDVLGWKDVTIEGRKQ</sequence>
<comment type="caution">
    <text evidence="2">The sequence shown here is derived from an EMBL/GenBank/DDBJ whole genome shotgun (WGS) entry which is preliminary data.</text>
</comment>
<feature type="region of interest" description="Disordered" evidence="1">
    <location>
        <begin position="48"/>
        <end position="84"/>
    </location>
</feature>
<protein>
    <submittedName>
        <fullName evidence="2">Catalase</fullName>
    </submittedName>
</protein>
<proteinExistence type="predicted"/>
<feature type="compositionally biased region" description="Basic residues" evidence="1">
    <location>
        <begin position="13"/>
        <end position="24"/>
    </location>
</feature>
<evidence type="ECO:0000256" key="1">
    <source>
        <dbReference type="SAM" id="MobiDB-lite"/>
    </source>
</evidence>
<dbReference type="Proteomes" id="UP000567885">
    <property type="component" value="Unassembled WGS sequence"/>
</dbReference>
<evidence type="ECO:0000313" key="2">
    <source>
        <dbReference type="EMBL" id="KAF5667049.1"/>
    </source>
</evidence>
<accession>A0A8H5TDD7</accession>
<reference evidence="2 3" key="1">
    <citation type="submission" date="2020-05" db="EMBL/GenBank/DDBJ databases">
        <title>Identification and distribution of gene clusters putatively required for synthesis of sphingolipid metabolism inhibitors in phylogenetically diverse species of the filamentous fungus Fusarium.</title>
        <authorList>
            <person name="Kim H.-S."/>
            <person name="Busman M."/>
            <person name="Brown D.W."/>
            <person name="Divon H."/>
            <person name="Uhlig S."/>
            <person name="Proctor R.H."/>
        </authorList>
    </citation>
    <scope>NUCLEOTIDE SEQUENCE [LARGE SCALE GENOMIC DNA]</scope>
    <source>
        <strain evidence="2 3">NRRL 20693</strain>
    </source>
</reference>
<feature type="region of interest" description="Disordered" evidence="1">
    <location>
        <begin position="124"/>
        <end position="171"/>
    </location>
</feature>
<organism evidence="2 3">
    <name type="scientific">Fusarium heterosporum</name>
    <dbReference type="NCBI Taxonomy" id="42747"/>
    <lineage>
        <taxon>Eukaryota</taxon>
        <taxon>Fungi</taxon>
        <taxon>Dikarya</taxon>
        <taxon>Ascomycota</taxon>
        <taxon>Pezizomycotina</taxon>
        <taxon>Sordariomycetes</taxon>
        <taxon>Hypocreomycetidae</taxon>
        <taxon>Hypocreales</taxon>
        <taxon>Nectriaceae</taxon>
        <taxon>Fusarium</taxon>
        <taxon>Fusarium heterosporum species complex</taxon>
    </lineage>
</organism>
<name>A0A8H5TDD7_FUSHE</name>
<gene>
    <name evidence="2" type="ORF">FHETE_5751</name>
</gene>